<protein>
    <submittedName>
        <fullName evidence="1">Carbon monoxide dehydrogenase</fullName>
    </submittedName>
</protein>
<dbReference type="Proteomes" id="UP001162836">
    <property type="component" value="Unassembled WGS sequence"/>
</dbReference>
<keyword evidence="2" id="KW-1185">Reference proteome</keyword>
<dbReference type="Gene3D" id="3.30.530.20">
    <property type="match status" value="1"/>
</dbReference>
<dbReference type="EMBL" id="JAJODE010000003">
    <property type="protein sequence ID" value="MCD4837702.1"/>
    <property type="molecule type" value="Genomic_DNA"/>
</dbReference>
<evidence type="ECO:0000313" key="1">
    <source>
        <dbReference type="EMBL" id="MCD4837702.1"/>
    </source>
</evidence>
<evidence type="ECO:0000313" key="2">
    <source>
        <dbReference type="Proteomes" id="UP001162836"/>
    </source>
</evidence>
<accession>A0ABS8QF13</accession>
<dbReference type="PANTHER" id="PTHR38588">
    <property type="entry name" value="BLL0334 PROTEIN"/>
    <property type="match status" value="1"/>
</dbReference>
<gene>
    <name evidence="1" type="ORF">LRS37_02170</name>
</gene>
<comment type="caution">
    <text evidence="1">The sequence shown here is derived from an EMBL/GenBank/DDBJ whole genome shotgun (WGS) entry which is preliminary data.</text>
</comment>
<reference evidence="1 2" key="1">
    <citation type="journal article" date="2023" name="Antonie Van Leeuwenhoek">
        <title>Unveiling the genomic potential of a novel thermostable glycoside hydrolases producing Neobacillus sedimentimangrovi UE25.</title>
        <authorList>
            <person name="Ejaz U."/>
            <person name="Saleem F."/>
            <person name="Rashid R."/>
            <person name="Hasan K.A."/>
            <person name="Syed M.N."/>
            <person name="Sohail M."/>
        </authorList>
    </citation>
    <scope>NUCLEOTIDE SEQUENCE [LARGE SCALE GENOMIC DNA]</scope>
    <source>
        <strain evidence="1 2">UE25</strain>
    </source>
</reference>
<dbReference type="SUPFAM" id="SSF55961">
    <property type="entry name" value="Bet v1-like"/>
    <property type="match status" value="1"/>
</dbReference>
<dbReference type="PANTHER" id="PTHR38588:SF1">
    <property type="entry name" value="BLL0334 PROTEIN"/>
    <property type="match status" value="1"/>
</dbReference>
<sequence length="156" mass="18025">MDYHHTIHLPRKVVWKWIKDEKVLQNAINGCKIFTKTSEDVYYCEWDLQFGPIKDVFRLEIEIIQEKMPSFYRLQVNGKGNLGDIQAVIDVFLRDQQGTTKIHLQADPVLTGTLAIVGQRVVNGGADKAITNFVERLEKEIKKVIFQARRGINKRS</sequence>
<name>A0ABS8QF13_9BACI</name>
<dbReference type="RefSeq" id="WP_231314126.1">
    <property type="nucleotide sequence ID" value="NZ_JAAFZF010000001.1"/>
</dbReference>
<dbReference type="Pfam" id="PF06240">
    <property type="entry name" value="COXG"/>
    <property type="match status" value="1"/>
</dbReference>
<organism evidence="1 2">
    <name type="scientific">Neobacillus sedimentimangrovi</name>
    <dbReference type="NCBI Taxonomy" id="2699460"/>
    <lineage>
        <taxon>Bacteria</taxon>
        <taxon>Bacillati</taxon>
        <taxon>Bacillota</taxon>
        <taxon>Bacilli</taxon>
        <taxon>Bacillales</taxon>
        <taxon>Bacillaceae</taxon>
        <taxon>Neobacillus</taxon>
    </lineage>
</organism>
<proteinExistence type="predicted"/>
<dbReference type="InterPro" id="IPR023393">
    <property type="entry name" value="START-like_dom_sf"/>
</dbReference>
<dbReference type="InterPro" id="IPR010419">
    <property type="entry name" value="CO_DH_gsu"/>
</dbReference>